<accession>A0A4Y2CYL7</accession>
<dbReference type="PANTHER" id="PTHR43775">
    <property type="entry name" value="FATTY ACID SYNTHASE"/>
    <property type="match status" value="1"/>
</dbReference>
<evidence type="ECO:0000313" key="10">
    <source>
        <dbReference type="EMBL" id="GBM08828.1"/>
    </source>
</evidence>
<proteinExistence type="predicted"/>
<keyword evidence="8" id="KW-0511">Multifunctional enzyme</keyword>
<evidence type="ECO:0000256" key="8">
    <source>
        <dbReference type="ARBA" id="ARBA00023268"/>
    </source>
</evidence>
<keyword evidence="3" id="KW-0276">Fatty acid metabolism</keyword>
<dbReference type="InterPro" id="IPR016035">
    <property type="entry name" value="Acyl_Trfase/lysoPLipase"/>
</dbReference>
<keyword evidence="7" id="KW-0275">Fatty acid biosynthesis</keyword>
<gene>
    <name evidence="10" type="primary">Fasn_30</name>
    <name evidence="10" type="ORF">AVEN_57389_1</name>
</gene>
<keyword evidence="4" id="KW-0521">NADP</keyword>
<keyword evidence="6" id="KW-0443">Lipid metabolism</keyword>
<dbReference type="Proteomes" id="UP000499080">
    <property type="component" value="Unassembled WGS sequence"/>
</dbReference>
<evidence type="ECO:0000256" key="5">
    <source>
        <dbReference type="ARBA" id="ARBA00023002"/>
    </source>
</evidence>
<reference evidence="10 11" key="1">
    <citation type="journal article" date="2019" name="Sci. Rep.">
        <title>Orb-weaving spider Araneus ventricosus genome elucidates the spidroin gene catalogue.</title>
        <authorList>
            <person name="Kono N."/>
            <person name="Nakamura H."/>
            <person name="Ohtoshi R."/>
            <person name="Moran D.A.P."/>
            <person name="Shinohara A."/>
            <person name="Yoshida Y."/>
            <person name="Fujiwara M."/>
            <person name="Mori M."/>
            <person name="Tomita M."/>
            <person name="Arakawa K."/>
        </authorList>
    </citation>
    <scope>NUCLEOTIDE SEQUENCE [LARGE SCALE GENOMIC DNA]</scope>
</reference>
<evidence type="ECO:0000256" key="6">
    <source>
        <dbReference type="ARBA" id="ARBA00023098"/>
    </source>
</evidence>
<keyword evidence="11" id="KW-1185">Reference proteome</keyword>
<keyword evidence="5" id="KW-0560">Oxidoreductase</keyword>
<protein>
    <submittedName>
        <fullName evidence="10">Fatty acid synthase</fullName>
    </submittedName>
</protein>
<dbReference type="UniPathway" id="UPA00094"/>
<name>A0A4Y2CYL7_ARAVE</name>
<evidence type="ECO:0000313" key="11">
    <source>
        <dbReference type="Proteomes" id="UP000499080"/>
    </source>
</evidence>
<organism evidence="10 11">
    <name type="scientific">Araneus ventricosus</name>
    <name type="common">Orbweaver spider</name>
    <name type="synonym">Epeira ventricosa</name>
    <dbReference type="NCBI Taxonomy" id="182803"/>
    <lineage>
        <taxon>Eukaryota</taxon>
        <taxon>Metazoa</taxon>
        <taxon>Ecdysozoa</taxon>
        <taxon>Arthropoda</taxon>
        <taxon>Chelicerata</taxon>
        <taxon>Arachnida</taxon>
        <taxon>Araneae</taxon>
        <taxon>Araneomorphae</taxon>
        <taxon>Entelegynae</taxon>
        <taxon>Araneoidea</taxon>
        <taxon>Araneidae</taxon>
        <taxon>Araneus</taxon>
    </lineage>
</organism>
<dbReference type="SUPFAM" id="SSF52151">
    <property type="entry name" value="FabD/lysophospholipase-like"/>
    <property type="match status" value="1"/>
</dbReference>
<evidence type="ECO:0000256" key="7">
    <source>
        <dbReference type="ARBA" id="ARBA00023160"/>
    </source>
</evidence>
<dbReference type="Pfam" id="PF00698">
    <property type="entry name" value="Acyl_transf_1"/>
    <property type="match status" value="1"/>
</dbReference>
<dbReference type="SUPFAM" id="SSF55048">
    <property type="entry name" value="Probable ACP-binding domain of malonyl-CoA ACP transacylase"/>
    <property type="match status" value="1"/>
</dbReference>
<evidence type="ECO:0000256" key="3">
    <source>
        <dbReference type="ARBA" id="ARBA00022832"/>
    </source>
</evidence>
<dbReference type="AlphaFoldDB" id="A0A4Y2CYL7"/>
<evidence type="ECO:0000256" key="2">
    <source>
        <dbReference type="ARBA" id="ARBA00022516"/>
    </source>
</evidence>
<dbReference type="InterPro" id="IPR016036">
    <property type="entry name" value="Malonyl_transacylase_ACP-bd"/>
</dbReference>
<dbReference type="PANTHER" id="PTHR43775:SF7">
    <property type="entry name" value="FATTY ACID SYNTHASE"/>
    <property type="match status" value="1"/>
</dbReference>
<evidence type="ECO:0000256" key="1">
    <source>
        <dbReference type="ARBA" id="ARBA00022450"/>
    </source>
</evidence>
<dbReference type="EMBL" id="BGPR01000262">
    <property type="protein sequence ID" value="GBM08828.1"/>
    <property type="molecule type" value="Genomic_DNA"/>
</dbReference>
<dbReference type="GO" id="GO:0004312">
    <property type="term" value="F:fatty acid synthase activity"/>
    <property type="evidence" value="ECO:0007669"/>
    <property type="project" value="TreeGrafter"/>
</dbReference>
<dbReference type="InterPro" id="IPR014043">
    <property type="entry name" value="Acyl_transferase_dom"/>
</dbReference>
<dbReference type="Gene3D" id="3.40.366.10">
    <property type="entry name" value="Malonyl-Coenzyme A Acyl Carrier Protein, domain 2"/>
    <property type="match status" value="1"/>
</dbReference>
<comment type="caution">
    <text evidence="10">The sequence shown here is derived from an EMBL/GenBank/DDBJ whole genome shotgun (WGS) entry which is preliminary data.</text>
</comment>
<dbReference type="GO" id="GO:0006633">
    <property type="term" value="P:fatty acid biosynthetic process"/>
    <property type="evidence" value="ECO:0007669"/>
    <property type="project" value="UniProtKB-UniPathway"/>
</dbReference>
<evidence type="ECO:0000259" key="9">
    <source>
        <dbReference type="SMART" id="SM00827"/>
    </source>
</evidence>
<keyword evidence="1" id="KW-0596">Phosphopantetheine</keyword>
<dbReference type="GO" id="GO:0016491">
    <property type="term" value="F:oxidoreductase activity"/>
    <property type="evidence" value="ECO:0007669"/>
    <property type="project" value="UniProtKB-KW"/>
</dbReference>
<evidence type="ECO:0000256" key="4">
    <source>
        <dbReference type="ARBA" id="ARBA00022857"/>
    </source>
</evidence>
<feature type="domain" description="Malonyl-CoA:ACP transacylase (MAT)" evidence="9">
    <location>
        <begin position="1"/>
        <end position="175"/>
    </location>
</feature>
<dbReference type="InterPro" id="IPR001227">
    <property type="entry name" value="Ac_transferase_dom_sf"/>
</dbReference>
<dbReference type="SMART" id="SM00827">
    <property type="entry name" value="PKS_AT"/>
    <property type="match status" value="1"/>
</dbReference>
<sequence>MRSAEVLKPYGLDLIDLVTNGVTNESNSRKIIPVFVSIAAVQVALVDILNEINITPDGIIGHSVGELGCAYADGSFTAEQTVIAAYCRGNAVEDSNLETGVMAALGITWCRANNCCPKDIFPSCHNAEDSVTVSGPKDSVKVFVDALKAFFLFGKLTSVATLFTASTYFLKLENCKLL</sequence>
<dbReference type="OrthoDB" id="6505209at2759"/>
<keyword evidence="2" id="KW-0444">Lipid biosynthesis</keyword>
<dbReference type="InterPro" id="IPR050091">
    <property type="entry name" value="PKS_NRPS_Biosynth_Enz"/>
</dbReference>